<evidence type="ECO:0000313" key="2">
    <source>
        <dbReference type="Proteomes" id="UP000708208"/>
    </source>
</evidence>
<dbReference type="PANTHER" id="PTHR46455">
    <property type="entry name" value="SET AND MYND DOMAIN CONTAINING, ARTHROPOD-SPECIFIC, MEMBER 4, ISOFORM A"/>
    <property type="match status" value="1"/>
</dbReference>
<accession>A0A8J2KEN4</accession>
<dbReference type="EMBL" id="CAJVCH010333283">
    <property type="protein sequence ID" value="CAG7815002.1"/>
    <property type="molecule type" value="Genomic_DNA"/>
</dbReference>
<keyword evidence="2" id="KW-1185">Reference proteome</keyword>
<proteinExistence type="predicted"/>
<evidence type="ECO:0000313" key="1">
    <source>
        <dbReference type="EMBL" id="CAG7815002.1"/>
    </source>
</evidence>
<sequence length="223" mass="25889">MNNTEQRHQDMKSNWLFTCTCRRCEDEGELGTFMSSGTIGSKITTISDGCLENGTDSIYHIKSSLPNDFSDVDSLETWLQKFDTDKYLHPNHSIFSQVKLFLSLYYGRQLGGIKALTNERLLRKYQFCCEIMEIFKIIYPGVYQCKGELLFELWTTVRELNTRGIQYSLQQDHTETVLVSRAYEILRHSIVLSPFHHMKEILEDEYPELRTFKGNSSHSPSSS</sequence>
<comment type="caution">
    <text evidence="1">The sequence shown here is derived from an EMBL/GenBank/DDBJ whole genome shotgun (WGS) entry which is preliminary data.</text>
</comment>
<dbReference type="InterPro" id="IPR053010">
    <property type="entry name" value="SET_SmydA-8"/>
</dbReference>
<gene>
    <name evidence="1" type="ORF">AFUS01_LOCUS25708</name>
</gene>
<dbReference type="AlphaFoldDB" id="A0A8J2KEN4"/>
<dbReference type="PANTHER" id="PTHR46455:SF4">
    <property type="entry name" value="GH11294P"/>
    <property type="match status" value="1"/>
</dbReference>
<reference evidence="1" key="1">
    <citation type="submission" date="2021-06" db="EMBL/GenBank/DDBJ databases">
        <authorList>
            <person name="Hodson N. C."/>
            <person name="Mongue J. A."/>
            <person name="Jaron S. K."/>
        </authorList>
    </citation>
    <scope>NUCLEOTIDE SEQUENCE</scope>
</reference>
<protein>
    <submittedName>
        <fullName evidence="1">Uncharacterized protein</fullName>
    </submittedName>
</protein>
<organism evidence="1 2">
    <name type="scientific">Allacma fusca</name>
    <dbReference type="NCBI Taxonomy" id="39272"/>
    <lineage>
        <taxon>Eukaryota</taxon>
        <taxon>Metazoa</taxon>
        <taxon>Ecdysozoa</taxon>
        <taxon>Arthropoda</taxon>
        <taxon>Hexapoda</taxon>
        <taxon>Collembola</taxon>
        <taxon>Symphypleona</taxon>
        <taxon>Sminthuridae</taxon>
        <taxon>Allacma</taxon>
    </lineage>
</organism>
<name>A0A8J2KEN4_9HEXA</name>
<dbReference type="Proteomes" id="UP000708208">
    <property type="component" value="Unassembled WGS sequence"/>
</dbReference>